<evidence type="ECO:0000256" key="1">
    <source>
        <dbReference type="ARBA" id="ARBA00004651"/>
    </source>
</evidence>
<feature type="transmembrane region" description="Helical" evidence="8">
    <location>
        <begin position="58"/>
        <end position="76"/>
    </location>
</feature>
<proteinExistence type="inferred from homology"/>
<evidence type="ECO:0000256" key="5">
    <source>
        <dbReference type="ARBA" id="ARBA00022692"/>
    </source>
</evidence>
<feature type="transmembrane region" description="Helical" evidence="8">
    <location>
        <begin position="302"/>
        <end position="326"/>
    </location>
</feature>
<feature type="non-terminal residue" evidence="9">
    <location>
        <position position="356"/>
    </location>
</feature>
<evidence type="ECO:0000256" key="3">
    <source>
        <dbReference type="ARBA" id="ARBA00022448"/>
    </source>
</evidence>
<dbReference type="EMBL" id="SVCM01000020">
    <property type="protein sequence ID" value="MBE6058922.1"/>
    <property type="molecule type" value="Genomic_DNA"/>
</dbReference>
<feature type="transmembrane region" description="Helical" evidence="8">
    <location>
        <begin position="97"/>
        <end position="123"/>
    </location>
</feature>
<keyword evidence="6 8" id="KW-1133">Transmembrane helix</keyword>
<dbReference type="GO" id="GO:0055085">
    <property type="term" value="P:transmembrane transport"/>
    <property type="evidence" value="ECO:0007669"/>
    <property type="project" value="TreeGrafter"/>
</dbReference>
<dbReference type="PANTHER" id="PTHR21716:SF53">
    <property type="entry name" value="PERMEASE PERM-RELATED"/>
    <property type="match status" value="1"/>
</dbReference>
<comment type="caution">
    <text evidence="9">The sequence shown here is derived from an EMBL/GenBank/DDBJ whole genome shotgun (WGS) entry which is preliminary data.</text>
</comment>
<feature type="transmembrane region" description="Helical" evidence="8">
    <location>
        <begin position="249"/>
        <end position="271"/>
    </location>
</feature>
<dbReference type="AlphaFoldDB" id="A0A927W1V0"/>
<feature type="transmembrane region" description="Helical" evidence="8">
    <location>
        <begin position="224"/>
        <end position="243"/>
    </location>
</feature>
<sequence>MWDRFRIDKKLDIDRKYINIGVVAVITGIALFIGYEIVSRSGTFINIIKNAILGFLSVIRPIIIGAIISYLLFPLVRRIEIFIKKCVSVKENNKFNWIYRIISIVLVFFIIILSVVLIFNFIIPPLLENAKSLINNIPQYESVVRNGINNLNSYFATLDINYQQISTYIDKVTAAFAVIGQEIVNIITNSIYGFGSFMIDFVLSIIFTFYFLKDKEMLFKTIRRFGRAFIPGKLGTVLKQFIIDLDEVVGGFVRGVLLDALIVGIVSSILMLMIHHPFAVLVGVIAGICNVIPYIGPAIGAVVAFILGMFSSITLGIWGFILLILYQQIDGNIIQPKIVGGSVGLPAVWTLIALTI</sequence>
<keyword evidence="5 8" id="KW-0812">Transmembrane</keyword>
<accession>A0A927W1V0</accession>
<evidence type="ECO:0000256" key="2">
    <source>
        <dbReference type="ARBA" id="ARBA00009773"/>
    </source>
</evidence>
<evidence type="ECO:0000313" key="9">
    <source>
        <dbReference type="EMBL" id="MBE6058922.1"/>
    </source>
</evidence>
<comment type="subcellular location">
    <subcellularLocation>
        <location evidence="1">Cell membrane</location>
        <topology evidence="1">Multi-pass membrane protein</topology>
    </subcellularLocation>
</comment>
<dbReference type="Proteomes" id="UP000768462">
    <property type="component" value="Unassembled WGS sequence"/>
</dbReference>
<organism evidence="9 10">
    <name type="scientific">Clostridium sulfidigenes</name>
    <dbReference type="NCBI Taxonomy" id="318464"/>
    <lineage>
        <taxon>Bacteria</taxon>
        <taxon>Bacillati</taxon>
        <taxon>Bacillota</taxon>
        <taxon>Clostridia</taxon>
        <taxon>Eubacteriales</taxon>
        <taxon>Clostridiaceae</taxon>
        <taxon>Clostridium</taxon>
    </lineage>
</organism>
<comment type="similarity">
    <text evidence="2">Belongs to the autoinducer-2 exporter (AI-2E) (TC 2.A.86) family.</text>
</comment>
<dbReference type="GO" id="GO:0005886">
    <property type="term" value="C:plasma membrane"/>
    <property type="evidence" value="ECO:0007669"/>
    <property type="project" value="UniProtKB-SubCell"/>
</dbReference>
<feature type="transmembrane region" description="Helical" evidence="8">
    <location>
        <begin position="20"/>
        <end position="38"/>
    </location>
</feature>
<dbReference type="Pfam" id="PF01594">
    <property type="entry name" value="AI-2E_transport"/>
    <property type="match status" value="1"/>
</dbReference>
<evidence type="ECO:0000256" key="7">
    <source>
        <dbReference type="ARBA" id="ARBA00023136"/>
    </source>
</evidence>
<evidence type="ECO:0000256" key="8">
    <source>
        <dbReference type="SAM" id="Phobius"/>
    </source>
</evidence>
<feature type="transmembrane region" description="Helical" evidence="8">
    <location>
        <begin position="278"/>
        <end position="296"/>
    </location>
</feature>
<evidence type="ECO:0000256" key="6">
    <source>
        <dbReference type="ARBA" id="ARBA00022989"/>
    </source>
</evidence>
<reference evidence="9" key="1">
    <citation type="submission" date="2019-04" db="EMBL/GenBank/DDBJ databases">
        <title>Evolution of Biomass-Degrading Anaerobic Consortia Revealed by Metagenomics.</title>
        <authorList>
            <person name="Peng X."/>
        </authorList>
    </citation>
    <scope>NUCLEOTIDE SEQUENCE</scope>
    <source>
        <strain evidence="9">SIG254</strain>
    </source>
</reference>
<protein>
    <submittedName>
        <fullName evidence="9">AI-2E family transporter</fullName>
    </submittedName>
</protein>
<feature type="transmembrane region" description="Helical" evidence="8">
    <location>
        <begin position="338"/>
        <end position="355"/>
    </location>
</feature>
<name>A0A927W1V0_9CLOT</name>
<gene>
    <name evidence="9" type="ORF">E7215_01920</name>
</gene>
<evidence type="ECO:0000313" key="10">
    <source>
        <dbReference type="Proteomes" id="UP000768462"/>
    </source>
</evidence>
<keyword evidence="7 8" id="KW-0472">Membrane</keyword>
<evidence type="ECO:0000256" key="4">
    <source>
        <dbReference type="ARBA" id="ARBA00022475"/>
    </source>
</evidence>
<dbReference type="InterPro" id="IPR002549">
    <property type="entry name" value="AI-2E-like"/>
</dbReference>
<keyword evidence="3" id="KW-0813">Transport</keyword>
<keyword evidence="4" id="KW-1003">Cell membrane</keyword>
<dbReference type="PANTHER" id="PTHR21716">
    <property type="entry name" value="TRANSMEMBRANE PROTEIN"/>
    <property type="match status" value="1"/>
</dbReference>
<feature type="transmembrane region" description="Helical" evidence="8">
    <location>
        <begin position="191"/>
        <end position="212"/>
    </location>
</feature>